<dbReference type="EMBL" id="CAKMTQ010000008">
    <property type="protein sequence ID" value="CAH1523819.1"/>
    <property type="molecule type" value="Genomic_DNA"/>
</dbReference>
<gene>
    <name evidence="1" type="ORF">THF1D04_160094</name>
</gene>
<name>A0AAU9Q2B7_9VIBR</name>
<protein>
    <recommendedName>
        <fullName evidence="3">DUF3265 domain-containing protein</fullName>
    </recommendedName>
</protein>
<organism evidence="1 2">
    <name type="scientific">Vibrio owensii</name>
    <dbReference type="NCBI Taxonomy" id="696485"/>
    <lineage>
        <taxon>Bacteria</taxon>
        <taxon>Pseudomonadati</taxon>
        <taxon>Pseudomonadota</taxon>
        <taxon>Gammaproteobacteria</taxon>
        <taxon>Vibrionales</taxon>
        <taxon>Vibrionaceae</taxon>
        <taxon>Vibrio</taxon>
    </lineage>
</organism>
<evidence type="ECO:0000313" key="1">
    <source>
        <dbReference type="EMBL" id="CAH1523819.1"/>
    </source>
</evidence>
<evidence type="ECO:0000313" key="2">
    <source>
        <dbReference type="Proteomes" id="UP001295420"/>
    </source>
</evidence>
<reference evidence="1" key="1">
    <citation type="submission" date="2022-01" db="EMBL/GenBank/DDBJ databases">
        <authorList>
            <person name="Lagorce A."/>
        </authorList>
    </citation>
    <scope>NUCLEOTIDE SEQUENCE</scope>
    <source>
        <strain evidence="1">Th15_F1_D04</strain>
    </source>
</reference>
<dbReference type="Proteomes" id="UP001295420">
    <property type="component" value="Unassembled WGS sequence"/>
</dbReference>
<proteinExistence type="predicted"/>
<accession>A0AAU9Q2B7</accession>
<evidence type="ECO:0008006" key="3">
    <source>
        <dbReference type="Google" id="ProtNLM"/>
    </source>
</evidence>
<comment type="caution">
    <text evidence="1">The sequence shown here is derived from an EMBL/GenBank/DDBJ whole genome shotgun (WGS) entry which is preliminary data.</text>
</comment>
<dbReference type="AlphaFoldDB" id="A0AAU9Q2B7"/>
<sequence>MHPFCKTGHFGSMKLISVCLFKGFNVGFPINMLFLTALVSRLSTNGFVDTYPT</sequence>